<gene>
    <name evidence="8" type="ORF">DWB68_13400</name>
</gene>
<organism evidence="8 9">
    <name type="scientific">Galactobacter valiniphilus</name>
    <dbReference type="NCBI Taxonomy" id="2676122"/>
    <lineage>
        <taxon>Bacteria</taxon>
        <taxon>Bacillati</taxon>
        <taxon>Actinomycetota</taxon>
        <taxon>Actinomycetes</taxon>
        <taxon>Micrococcales</taxon>
        <taxon>Micrococcaceae</taxon>
        <taxon>Galactobacter</taxon>
    </lineage>
</organism>
<dbReference type="GO" id="GO:0003677">
    <property type="term" value="F:DNA binding"/>
    <property type="evidence" value="ECO:0007669"/>
    <property type="project" value="UniProtKB-KW"/>
</dbReference>
<evidence type="ECO:0000313" key="8">
    <source>
        <dbReference type="EMBL" id="RII41331.1"/>
    </source>
</evidence>
<dbReference type="Gene3D" id="1.10.1740.10">
    <property type="match status" value="1"/>
</dbReference>
<dbReference type="CDD" id="cd06171">
    <property type="entry name" value="Sigma70_r4"/>
    <property type="match status" value="1"/>
</dbReference>
<comment type="similarity">
    <text evidence="1">Belongs to the sigma-70 factor family. ECF subfamily.</text>
</comment>
<dbReference type="InterPro" id="IPR013324">
    <property type="entry name" value="RNA_pol_sigma_r3/r4-like"/>
</dbReference>
<dbReference type="InterPro" id="IPR014284">
    <property type="entry name" value="RNA_pol_sigma-70_dom"/>
</dbReference>
<keyword evidence="3" id="KW-0731">Sigma factor</keyword>
<evidence type="ECO:0000259" key="6">
    <source>
        <dbReference type="Pfam" id="PF04542"/>
    </source>
</evidence>
<keyword evidence="9" id="KW-1185">Reference proteome</keyword>
<evidence type="ECO:0000256" key="2">
    <source>
        <dbReference type="ARBA" id="ARBA00023015"/>
    </source>
</evidence>
<dbReference type="PANTHER" id="PTHR43133:SF8">
    <property type="entry name" value="RNA POLYMERASE SIGMA FACTOR HI_1459-RELATED"/>
    <property type="match status" value="1"/>
</dbReference>
<feature type="domain" description="RNA polymerase sigma factor 70 region 4 type 2" evidence="7">
    <location>
        <begin position="148"/>
        <end position="198"/>
    </location>
</feature>
<dbReference type="InterPro" id="IPR036388">
    <property type="entry name" value="WH-like_DNA-bd_sf"/>
</dbReference>
<dbReference type="RefSeq" id="WP_119425623.1">
    <property type="nucleotide sequence ID" value="NZ_QQXK01000030.1"/>
</dbReference>
<keyword evidence="4" id="KW-0238">DNA-binding</keyword>
<dbReference type="Pfam" id="PF04542">
    <property type="entry name" value="Sigma70_r2"/>
    <property type="match status" value="1"/>
</dbReference>
<dbReference type="AlphaFoldDB" id="A0A399J776"/>
<feature type="domain" description="RNA polymerase sigma-70 region 2" evidence="6">
    <location>
        <begin position="47"/>
        <end position="114"/>
    </location>
</feature>
<evidence type="ECO:0000256" key="1">
    <source>
        <dbReference type="ARBA" id="ARBA00010641"/>
    </source>
</evidence>
<sequence>MGHIYSWAFARGPCNGCVHTRTGVRVVPVSRLVGRAQEGDAEAFDDLVRLLSRRLHGYAYSLLGRQGDAEEAVQEAWVRAWTRLDSLRDRSGFIAWMFRMVRNLCMDAHRVRGRRSEDSLETVLDTALPTEARTPEELSVLRSEAEDALDVLRRLSMGEREAFTLVVLEELSYEEAAGIANVSVSTLRGRLARARVKIKNSATGGQP</sequence>
<dbReference type="InterPro" id="IPR013325">
    <property type="entry name" value="RNA_pol_sigma_r2"/>
</dbReference>
<keyword evidence="5" id="KW-0804">Transcription</keyword>
<dbReference type="EMBL" id="QQXK01000030">
    <property type="protein sequence ID" value="RII41331.1"/>
    <property type="molecule type" value="Genomic_DNA"/>
</dbReference>
<dbReference type="GO" id="GO:0006352">
    <property type="term" value="P:DNA-templated transcription initiation"/>
    <property type="evidence" value="ECO:0007669"/>
    <property type="project" value="InterPro"/>
</dbReference>
<evidence type="ECO:0000256" key="3">
    <source>
        <dbReference type="ARBA" id="ARBA00023082"/>
    </source>
</evidence>
<dbReference type="PANTHER" id="PTHR43133">
    <property type="entry name" value="RNA POLYMERASE ECF-TYPE SIGMA FACTO"/>
    <property type="match status" value="1"/>
</dbReference>
<dbReference type="SUPFAM" id="SSF88659">
    <property type="entry name" value="Sigma3 and sigma4 domains of RNA polymerase sigma factors"/>
    <property type="match status" value="1"/>
</dbReference>
<dbReference type="Pfam" id="PF08281">
    <property type="entry name" value="Sigma70_r4_2"/>
    <property type="match status" value="1"/>
</dbReference>
<evidence type="ECO:0000256" key="4">
    <source>
        <dbReference type="ARBA" id="ARBA00023125"/>
    </source>
</evidence>
<protein>
    <submittedName>
        <fullName evidence="8">RNA polymerase sigma factor</fullName>
    </submittedName>
</protein>
<dbReference type="InterPro" id="IPR013249">
    <property type="entry name" value="RNA_pol_sigma70_r4_t2"/>
</dbReference>
<dbReference type="NCBIfam" id="TIGR02937">
    <property type="entry name" value="sigma70-ECF"/>
    <property type="match status" value="1"/>
</dbReference>
<evidence type="ECO:0000256" key="5">
    <source>
        <dbReference type="ARBA" id="ARBA00023163"/>
    </source>
</evidence>
<reference evidence="8 9" key="1">
    <citation type="submission" date="2018-07" db="EMBL/GenBank/DDBJ databases">
        <title>Arthrobacter sp. nov., isolated from raw cow's milk with high bacterial count.</title>
        <authorList>
            <person name="Hahne J."/>
            <person name="Isele D."/>
            <person name="Lipski A."/>
        </authorList>
    </citation>
    <scope>NUCLEOTIDE SEQUENCE [LARGE SCALE GENOMIC DNA]</scope>
    <source>
        <strain evidence="8 9">JZ R-35</strain>
    </source>
</reference>
<comment type="caution">
    <text evidence="8">The sequence shown here is derived from an EMBL/GenBank/DDBJ whole genome shotgun (WGS) entry which is preliminary data.</text>
</comment>
<evidence type="ECO:0000259" key="7">
    <source>
        <dbReference type="Pfam" id="PF08281"/>
    </source>
</evidence>
<dbReference type="InterPro" id="IPR039425">
    <property type="entry name" value="RNA_pol_sigma-70-like"/>
</dbReference>
<dbReference type="Gene3D" id="1.10.10.10">
    <property type="entry name" value="Winged helix-like DNA-binding domain superfamily/Winged helix DNA-binding domain"/>
    <property type="match status" value="1"/>
</dbReference>
<dbReference type="InterPro" id="IPR007627">
    <property type="entry name" value="RNA_pol_sigma70_r2"/>
</dbReference>
<keyword evidence="2" id="KW-0805">Transcription regulation</keyword>
<evidence type="ECO:0000313" key="9">
    <source>
        <dbReference type="Proteomes" id="UP000265419"/>
    </source>
</evidence>
<name>A0A399J776_9MICC</name>
<accession>A0A399J776</accession>
<proteinExistence type="inferred from homology"/>
<dbReference type="Proteomes" id="UP000265419">
    <property type="component" value="Unassembled WGS sequence"/>
</dbReference>
<dbReference type="SUPFAM" id="SSF88946">
    <property type="entry name" value="Sigma2 domain of RNA polymerase sigma factors"/>
    <property type="match status" value="1"/>
</dbReference>
<dbReference type="GO" id="GO:0016987">
    <property type="term" value="F:sigma factor activity"/>
    <property type="evidence" value="ECO:0007669"/>
    <property type="project" value="UniProtKB-KW"/>
</dbReference>